<dbReference type="AlphaFoldDB" id="A0A4Q5KLU7"/>
<dbReference type="Pfam" id="PF13609">
    <property type="entry name" value="Porin_4"/>
    <property type="match status" value="1"/>
</dbReference>
<dbReference type="PANTHER" id="PTHR34501:SF2">
    <property type="entry name" value="OUTER MEMBRANE PORIN F-RELATED"/>
    <property type="match status" value="1"/>
</dbReference>
<organism evidence="6 7">
    <name type="scientific">Aliivibrio finisterrensis</name>
    <dbReference type="NCBI Taxonomy" id="511998"/>
    <lineage>
        <taxon>Bacteria</taxon>
        <taxon>Pseudomonadati</taxon>
        <taxon>Pseudomonadota</taxon>
        <taxon>Gammaproteobacteria</taxon>
        <taxon>Vibrionales</taxon>
        <taxon>Vibrionaceae</taxon>
        <taxon>Aliivibrio</taxon>
    </lineage>
</organism>
<keyword evidence="2 4" id="KW-0732">Signal</keyword>
<comment type="caution">
    <text evidence="6">The sequence shown here is derived from an EMBL/GenBank/DDBJ whole genome shotgun (WGS) entry which is preliminary data.</text>
</comment>
<sequence length="328" mass="34702">MKKTLVALSVLAASAGSAQAFEIYNQDGVTVDMGGDIEVVYLSAKSDKDRTKGGDATDFHQEIQDADVKFDVRYAINDSLQFGGFFELQDTGTNTGDAYVALYSDAVGSFKVGRTCTALDDAGIGSDYQFGITTWFNGSDMFCGDEVVRWDLDKENFYATAALAQDKNDTDGMGVGQDETYFDARVGYRVASFDFTVLGGTGDSDANTSYTLLGAEARFNGVENLGLAAAFYTTDNDVVKADTIALSATYQLDVIALATGVSFDSDDVDGSDDVTSWYVNAGYPIAPNTTAYVEVGADNGKTATIMADGTPSIEDNGTGFAIGVKAAF</sequence>
<dbReference type="InterPro" id="IPR050298">
    <property type="entry name" value="Gram-neg_bact_OMP"/>
</dbReference>
<dbReference type="RefSeq" id="WP_130086729.1">
    <property type="nucleotide sequence ID" value="NZ_SEZJ01000004.1"/>
</dbReference>
<evidence type="ECO:0000256" key="1">
    <source>
        <dbReference type="ARBA" id="ARBA00004571"/>
    </source>
</evidence>
<feature type="chain" id="PRO_5020627514" evidence="4">
    <location>
        <begin position="21"/>
        <end position="328"/>
    </location>
</feature>
<proteinExistence type="predicted"/>
<dbReference type="OrthoDB" id="6213950at2"/>
<name>A0A4Q5KLU7_9GAMM</name>
<dbReference type="GO" id="GO:0009279">
    <property type="term" value="C:cell outer membrane"/>
    <property type="evidence" value="ECO:0007669"/>
    <property type="project" value="UniProtKB-SubCell"/>
</dbReference>
<dbReference type="Gene3D" id="2.40.160.10">
    <property type="entry name" value="Porin"/>
    <property type="match status" value="1"/>
</dbReference>
<evidence type="ECO:0000259" key="5">
    <source>
        <dbReference type="Pfam" id="PF13609"/>
    </source>
</evidence>
<evidence type="ECO:0000256" key="4">
    <source>
        <dbReference type="SAM" id="SignalP"/>
    </source>
</evidence>
<evidence type="ECO:0000313" key="6">
    <source>
        <dbReference type="EMBL" id="RYU47388.1"/>
    </source>
</evidence>
<dbReference type="GeneID" id="56274711"/>
<dbReference type="EMBL" id="SEZJ01000004">
    <property type="protein sequence ID" value="RYU47388.1"/>
    <property type="molecule type" value="Genomic_DNA"/>
</dbReference>
<evidence type="ECO:0000313" key="7">
    <source>
        <dbReference type="Proteomes" id="UP000293465"/>
    </source>
</evidence>
<keyword evidence="3" id="KW-0472">Membrane</keyword>
<gene>
    <name evidence="6" type="ORF">ERW49_06625</name>
</gene>
<feature type="signal peptide" evidence="4">
    <location>
        <begin position="1"/>
        <end position="20"/>
    </location>
</feature>
<dbReference type="SUPFAM" id="SSF56935">
    <property type="entry name" value="Porins"/>
    <property type="match status" value="1"/>
</dbReference>
<comment type="subcellular location">
    <subcellularLocation>
        <location evidence="1">Cell outer membrane</location>
        <topology evidence="1">Multi-pass membrane protein</topology>
    </subcellularLocation>
</comment>
<feature type="domain" description="Porin" evidence="5">
    <location>
        <begin position="7"/>
        <end position="302"/>
    </location>
</feature>
<reference evidence="6 7" key="1">
    <citation type="submission" date="2019-02" db="EMBL/GenBank/DDBJ databases">
        <title>Genome sequences of Aliivibrio finisterrensis strains from farmed Atlantic salmon.</title>
        <authorList>
            <person name="Bowman J.P."/>
        </authorList>
    </citation>
    <scope>NUCLEOTIDE SEQUENCE [LARGE SCALE GENOMIC DNA]</scope>
    <source>
        <strain evidence="6 7">A32</strain>
    </source>
</reference>
<dbReference type="GO" id="GO:0015288">
    <property type="term" value="F:porin activity"/>
    <property type="evidence" value="ECO:0007669"/>
    <property type="project" value="InterPro"/>
</dbReference>
<evidence type="ECO:0000256" key="2">
    <source>
        <dbReference type="ARBA" id="ARBA00022729"/>
    </source>
</evidence>
<dbReference type="InterPro" id="IPR023614">
    <property type="entry name" value="Porin_dom_sf"/>
</dbReference>
<protein>
    <submittedName>
        <fullName evidence="6">Porin</fullName>
    </submittedName>
</protein>
<dbReference type="Proteomes" id="UP000293465">
    <property type="component" value="Unassembled WGS sequence"/>
</dbReference>
<dbReference type="PANTHER" id="PTHR34501">
    <property type="entry name" value="PROTEIN YDDL-RELATED"/>
    <property type="match status" value="1"/>
</dbReference>
<dbReference type="InterPro" id="IPR033900">
    <property type="entry name" value="Gram_neg_porin_domain"/>
</dbReference>
<accession>A0A4Q5KLU7</accession>
<evidence type="ECO:0000256" key="3">
    <source>
        <dbReference type="ARBA" id="ARBA00023136"/>
    </source>
</evidence>